<sequence length="278" mass="29902">MSSAAIANTATLPTASISTASSAAAQAALQAPAMRGEITEVIIPQPGIANLLQTSVQGLPTPNISVTEIKNISTVTIPANTSGTKVLDVTLIDEFINDVSPNVRNYPPNFPSRTAEYITTENIKHLSDWIEPHAAAPDASFDVVLRAAKLNGMARNLNLGTTYTLRAGTHMQKALQLRADDMEANYLFGMMLSETGAFKEGRKYLDKAISIGSIDAEQSIAQADLLGDNRSAALKRLRDLAAKHPDNAQLTEQINIVENGGYYIWNLKADDIDVKPIK</sequence>
<reference evidence="1 2" key="1">
    <citation type="submission" date="2017-02" db="EMBL/GenBank/DDBJ databases">
        <title>Draft genome sequence of Moraxella porci CCUG 54912T type strain.</title>
        <authorList>
            <person name="Salva-Serra F."/>
            <person name="Engstrom-Jakobsson H."/>
            <person name="Thorell K."/>
            <person name="Jaen-Luchoro D."/>
            <person name="Gonzales-Siles L."/>
            <person name="Karlsson R."/>
            <person name="Yazdan S."/>
            <person name="Boulund F."/>
            <person name="Johnning A."/>
            <person name="Engstrand L."/>
            <person name="Kristiansson E."/>
            <person name="Moore E."/>
        </authorList>
    </citation>
    <scope>NUCLEOTIDE SEQUENCE [LARGE SCALE GENOMIC DNA]</scope>
    <source>
        <strain evidence="1 2">CCUG 54912</strain>
    </source>
</reference>
<dbReference type="Proteomes" id="UP000190683">
    <property type="component" value="Unassembled WGS sequence"/>
</dbReference>
<gene>
    <name evidence="1" type="ORF">B0681_04575</name>
</gene>
<dbReference type="InterPro" id="IPR011990">
    <property type="entry name" value="TPR-like_helical_dom_sf"/>
</dbReference>
<dbReference type="EMBL" id="MUYV01000005">
    <property type="protein sequence ID" value="OOS25461.1"/>
    <property type="molecule type" value="Genomic_DNA"/>
</dbReference>
<dbReference type="STRING" id="573983.B0681_04575"/>
<keyword evidence="2" id="KW-1185">Reference proteome</keyword>
<dbReference type="AlphaFoldDB" id="A0A1T0CTK7"/>
<protein>
    <submittedName>
        <fullName evidence="1">Uncharacterized protein</fullName>
    </submittedName>
</protein>
<evidence type="ECO:0000313" key="1">
    <source>
        <dbReference type="EMBL" id="OOS25461.1"/>
    </source>
</evidence>
<name>A0A1T0CTK7_9GAMM</name>
<dbReference type="Gene3D" id="1.25.40.10">
    <property type="entry name" value="Tetratricopeptide repeat domain"/>
    <property type="match status" value="1"/>
</dbReference>
<organism evidence="1 2">
    <name type="scientific">Moraxella porci DSM 25326</name>
    <dbReference type="NCBI Taxonomy" id="573983"/>
    <lineage>
        <taxon>Bacteria</taxon>
        <taxon>Pseudomonadati</taxon>
        <taxon>Pseudomonadota</taxon>
        <taxon>Gammaproteobacteria</taxon>
        <taxon>Moraxellales</taxon>
        <taxon>Moraxellaceae</taxon>
        <taxon>Moraxella</taxon>
    </lineage>
</organism>
<comment type="caution">
    <text evidence="1">The sequence shown here is derived from an EMBL/GenBank/DDBJ whole genome shotgun (WGS) entry which is preliminary data.</text>
</comment>
<evidence type="ECO:0000313" key="2">
    <source>
        <dbReference type="Proteomes" id="UP000190683"/>
    </source>
</evidence>
<proteinExistence type="predicted"/>
<accession>A0A1T0CTK7</accession>
<dbReference type="SUPFAM" id="SSF81901">
    <property type="entry name" value="HCP-like"/>
    <property type="match status" value="1"/>
</dbReference>